<dbReference type="CDD" id="cd18003">
    <property type="entry name" value="DEXQc_SRCAP"/>
    <property type="match status" value="1"/>
</dbReference>
<feature type="compositionally biased region" description="Low complexity" evidence="14">
    <location>
        <begin position="2519"/>
        <end position="2531"/>
    </location>
</feature>
<keyword evidence="19" id="KW-1185">Reference proteome</keyword>
<feature type="region of interest" description="Disordered" evidence="14">
    <location>
        <begin position="1274"/>
        <end position="1293"/>
    </location>
</feature>
<dbReference type="GO" id="GO:0006338">
    <property type="term" value="P:chromatin remodeling"/>
    <property type="evidence" value="ECO:0007669"/>
    <property type="project" value="UniProtKB-ARBA"/>
</dbReference>
<feature type="region of interest" description="Disordered" evidence="14">
    <location>
        <begin position="1372"/>
        <end position="1395"/>
    </location>
</feature>
<keyword evidence="8" id="KW-0156">Chromatin regulator</keyword>
<feature type="compositionally biased region" description="Pro residues" evidence="14">
    <location>
        <begin position="1113"/>
        <end position="1128"/>
    </location>
</feature>
<dbReference type="SMART" id="SM00490">
    <property type="entry name" value="HELICc"/>
    <property type="match status" value="1"/>
</dbReference>
<evidence type="ECO:0000256" key="12">
    <source>
        <dbReference type="ARBA" id="ARBA00023242"/>
    </source>
</evidence>
<evidence type="ECO:0000256" key="11">
    <source>
        <dbReference type="ARBA" id="ARBA00023163"/>
    </source>
</evidence>
<evidence type="ECO:0000256" key="7">
    <source>
        <dbReference type="ARBA" id="ARBA00022840"/>
    </source>
</evidence>
<dbReference type="GO" id="GO:0140096">
    <property type="term" value="F:catalytic activity, acting on a protein"/>
    <property type="evidence" value="ECO:0007669"/>
    <property type="project" value="UniProtKB-ARBA"/>
</dbReference>
<feature type="compositionally biased region" description="Pro residues" evidence="14">
    <location>
        <begin position="2447"/>
        <end position="2460"/>
    </location>
</feature>
<evidence type="ECO:0000259" key="17">
    <source>
        <dbReference type="PROSITE" id="PS51204"/>
    </source>
</evidence>
<gene>
    <name evidence="18" type="ORF">J1605_016494</name>
</gene>
<feature type="compositionally biased region" description="Acidic residues" evidence="14">
    <location>
        <begin position="2646"/>
        <end position="2662"/>
    </location>
</feature>
<feature type="compositionally biased region" description="Low complexity" evidence="14">
    <location>
        <begin position="1585"/>
        <end position="1597"/>
    </location>
</feature>
<feature type="compositionally biased region" description="Low complexity" evidence="14">
    <location>
        <begin position="1276"/>
        <end position="1293"/>
    </location>
</feature>
<evidence type="ECO:0000259" key="16">
    <source>
        <dbReference type="PROSITE" id="PS51194"/>
    </source>
</evidence>
<dbReference type="InterPro" id="IPR038718">
    <property type="entry name" value="SNF2-like_sf"/>
</dbReference>
<dbReference type="Pfam" id="PF00176">
    <property type="entry name" value="SNF2-rel_dom"/>
    <property type="match status" value="1"/>
</dbReference>
<dbReference type="Gene3D" id="3.40.50.10810">
    <property type="entry name" value="Tandem AAA-ATPase domain"/>
    <property type="match status" value="1"/>
</dbReference>
<dbReference type="InterPro" id="IPR050520">
    <property type="entry name" value="INO80/SWR1_helicase"/>
</dbReference>
<keyword evidence="9" id="KW-0805">Transcription regulation</keyword>
<evidence type="ECO:0000313" key="18">
    <source>
        <dbReference type="EMBL" id="KAJ8798691.1"/>
    </source>
</evidence>
<feature type="region of interest" description="Disordered" evidence="14">
    <location>
        <begin position="1892"/>
        <end position="1919"/>
    </location>
</feature>
<feature type="region of interest" description="Disordered" evidence="14">
    <location>
        <begin position="1579"/>
        <end position="1643"/>
    </location>
</feature>
<dbReference type="SUPFAM" id="SSF52540">
    <property type="entry name" value="P-loop containing nucleoside triphosphate hydrolases"/>
    <property type="match status" value="3"/>
</dbReference>
<feature type="compositionally biased region" description="Pro residues" evidence="14">
    <location>
        <begin position="1042"/>
        <end position="1051"/>
    </location>
</feature>
<feature type="region of interest" description="Disordered" evidence="14">
    <location>
        <begin position="253"/>
        <end position="438"/>
    </location>
</feature>
<evidence type="ECO:0000256" key="4">
    <source>
        <dbReference type="ARBA" id="ARBA00022741"/>
    </source>
</evidence>
<evidence type="ECO:0000256" key="6">
    <source>
        <dbReference type="ARBA" id="ARBA00022806"/>
    </source>
</evidence>
<feature type="compositionally biased region" description="Acidic residues" evidence="14">
    <location>
        <begin position="397"/>
        <end position="425"/>
    </location>
</feature>
<dbReference type="PRINTS" id="PR00929">
    <property type="entry name" value="ATHOOK"/>
</dbReference>
<evidence type="ECO:0000313" key="19">
    <source>
        <dbReference type="Proteomes" id="UP001159641"/>
    </source>
</evidence>
<dbReference type="Pfam" id="PF00271">
    <property type="entry name" value="Helicase_C"/>
    <property type="match status" value="1"/>
</dbReference>
<feature type="compositionally biased region" description="Polar residues" evidence="14">
    <location>
        <begin position="2261"/>
        <end position="2271"/>
    </location>
</feature>
<dbReference type="GO" id="GO:0010557">
    <property type="term" value="P:positive regulation of macromolecule biosynthetic process"/>
    <property type="evidence" value="ECO:0007669"/>
    <property type="project" value="UniProtKB-ARBA"/>
</dbReference>
<reference evidence="18 19" key="1">
    <citation type="submission" date="2022-11" db="EMBL/GenBank/DDBJ databases">
        <title>Whole genome sequence of Eschrichtius robustus ER-17-0199.</title>
        <authorList>
            <person name="Bruniche-Olsen A."/>
            <person name="Black A.N."/>
            <person name="Fields C.J."/>
            <person name="Walden K."/>
            <person name="Dewoody J.A."/>
        </authorList>
    </citation>
    <scope>NUCLEOTIDE SEQUENCE [LARGE SCALE GENOMIC DNA]</scope>
    <source>
        <strain evidence="18">ER-17-0199</strain>
        <tissue evidence="18">Blubber</tissue>
    </source>
</reference>
<keyword evidence="5" id="KW-0378">Hydrolase</keyword>
<evidence type="ECO:0000256" key="2">
    <source>
        <dbReference type="ARBA" id="ARBA00009220"/>
    </source>
</evidence>
<feature type="compositionally biased region" description="Basic and acidic residues" evidence="14">
    <location>
        <begin position="315"/>
        <end position="329"/>
    </location>
</feature>
<feature type="domain" description="Helicase C-terminal" evidence="16">
    <location>
        <begin position="1665"/>
        <end position="1818"/>
    </location>
</feature>
<feature type="compositionally biased region" description="Acidic residues" evidence="14">
    <location>
        <begin position="283"/>
        <end position="313"/>
    </location>
</feature>
<dbReference type="InterPro" id="IPR027417">
    <property type="entry name" value="P-loop_NTPase"/>
</dbReference>
<feature type="compositionally biased region" description="Basic and acidic residues" evidence="14">
    <location>
        <begin position="1905"/>
        <end position="1919"/>
    </location>
</feature>
<dbReference type="PROSITE" id="PS51204">
    <property type="entry name" value="HSA"/>
    <property type="match status" value="1"/>
</dbReference>
<dbReference type="PRINTS" id="PR01217">
    <property type="entry name" value="PRICHEXTENSN"/>
</dbReference>
<evidence type="ECO:0000256" key="10">
    <source>
        <dbReference type="ARBA" id="ARBA00023125"/>
    </source>
</evidence>
<feature type="compositionally biased region" description="Low complexity" evidence="14">
    <location>
        <begin position="337"/>
        <end position="354"/>
    </location>
</feature>
<keyword evidence="11" id="KW-0804">Transcription</keyword>
<feature type="compositionally biased region" description="Low complexity" evidence="14">
    <location>
        <begin position="257"/>
        <end position="273"/>
    </location>
</feature>
<evidence type="ECO:0000256" key="3">
    <source>
        <dbReference type="ARBA" id="ARBA00022553"/>
    </source>
</evidence>
<feature type="domain" description="Helicase ATP-binding" evidence="15">
    <location>
        <begin position="635"/>
        <end position="800"/>
    </location>
</feature>
<dbReference type="GO" id="GO:0003677">
    <property type="term" value="F:DNA binding"/>
    <property type="evidence" value="ECO:0007669"/>
    <property type="project" value="UniProtKB-KW"/>
</dbReference>
<dbReference type="InterPro" id="IPR049730">
    <property type="entry name" value="SNF2/RAD54-like_C"/>
</dbReference>
<feature type="compositionally biased region" description="Pro residues" evidence="14">
    <location>
        <begin position="1061"/>
        <end position="1081"/>
    </location>
</feature>
<dbReference type="CDD" id="cd18793">
    <property type="entry name" value="SF2_C_SNF"/>
    <property type="match status" value="1"/>
</dbReference>
<dbReference type="SMART" id="SM00573">
    <property type="entry name" value="HSA"/>
    <property type="match status" value="1"/>
</dbReference>
<keyword evidence="13" id="KW-0175">Coiled coil</keyword>
<dbReference type="InterPro" id="IPR014012">
    <property type="entry name" value="HSA_dom"/>
</dbReference>
<dbReference type="PANTHER" id="PTHR45685:SF1">
    <property type="entry name" value="HELICASE SRCAP"/>
    <property type="match status" value="1"/>
</dbReference>
<dbReference type="EMBL" id="JAIQCJ010000020">
    <property type="protein sequence ID" value="KAJ8798691.1"/>
    <property type="molecule type" value="Genomic_DNA"/>
</dbReference>
<feature type="compositionally biased region" description="Basic and acidic residues" evidence="14">
    <location>
        <begin position="426"/>
        <end position="438"/>
    </location>
</feature>
<feature type="region of interest" description="Disordered" evidence="14">
    <location>
        <begin position="2123"/>
        <end position="2375"/>
    </location>
</feature>
<evidence type="ECO:0000256" key="1">
    <source>
        <dbReference type="ARBA" id="ARBA00004123"/>
    </source>
</evidence>
<feature type="domain" description="HSA" evidence="17">
    <location>
        <begin position="124"/>
        <end position="196"/>
    </location>
</feature>
<feature type="compositionally biased region" description="Acidic residues" evidence="14">
    <location>
        <begin position="502"/>
        <end position="536"/>
    </location>
</feature>
<evidence type="ECO:0000256" key="14">
    <source>
        <dbReference type="SAM" id="MobiDB-lite"/>
    </source>
</evidence>
<dbReference type="FunFam" id="3.40.50.300:FF:000529">
    <property type="entry name" value="helicase SRCAP isoform X1"/>
    <property type="match status" value="1"/>
</dbReference>
<keyword evidence="3" id="KW-0597">Phosphoprotein</keyword>
<feature type="compositionally biased region" description="Acidic residues" evidence="14">
    <location>
        <begin position="467"/>
        <end position="493"/>
    </location>
</feature>
<evidence type="ECO:0000256" key="8">
    <source>
        <dbReference type="ARBA" id="ARBA00022853"/>
    </source>
</evidence>
<feature type="region of interest" description="Disordered" evidence="14">
    <location>
        <begin position="1"/>
        <end position="72"/>
    </location>
</feature>
<keyword evidence="12" id="KW-0539">Nucleus</keyword>
<feature type="region of interest" description="Disordered" evidence="14">
    <location>
        <begin position="1835"/>
        <end position="1857"/>
    </location>
</feature>
<organism evidence="18 19">
    <name type="scientific">Eschrichtius robustus</name>
    <name type="common">California gray whale</name>
    <name type="synonym">Eschrichtius gibbosus</name>
    <dbReference type="NCBI Taxonomy" id="9764"/>
    <lineage>
        <taxon>Eukaryota</taxon>
        <taxon>Metazoa</taxon>
        <taxon>Chordata</taxon>
        <taxon>Craniata</taxon>
        <taxon>Vertebrata</taxon>
        <taxon>Euteleostomi</taxon>
        <taxon>Mammalia</taxon>
        <taxon>Eutheria</taxon>
        <taxon>Laurasiatheria</taxon>
        <taxon>Artiodactyla</taxon>
        <taxon>Whippomorpha</taxon>
        <taxon>Cetacea</taxon>
        <taxon>Mysticeti</taxon>
        <taxon>Eschrichtiidae</taxon>
        <taxon>Eschrichtius</taxon>
    </lineage>
</organism>
<feature type="compositionally biased region" description="Basic and acidic residues" evidence="14">
    <location>
        <begin position="2547"/>
        <end position="2560"/>
    </location>
</feature>
<feature type="compositionally biased region" description="Low complexity" evidence="14">
    <location>
        <begin position="26"/>
        <end position="41"/>
    </location>
</feature>
<comment type="similarity">
    <text evidence="2">Belongs to the SNF2/RAD54 helicase family. SWR1 subfamily.</text>
</comment>
<feature type="compositionally biased region" description="Low complexity" evidence="14">
    <location>
        <begin position="2464"/>
        <end position="2480"/>
    </location>
</feature>
<evidence type="ECO:0000256" key="5">
    <source>
        <dbReference type="ARBA" id="ARBA00022801"/>
    </source>
</evidence>
<sequence>MQSSPSPAHPQLPILQTQMVSDGMTGSNPVSPASSSSPASSGAGGISPQHIAQDSSLDGPPGPPDGATVPLEGLSLPQAADLANKGPKWEKSHAEIAEQAKHEAEIETRIAELRKEGFWSLKRLPKVPEPPRPKGHWDYLCEEMQWLSADFAQERRWKRGVARKVVRMVIRHHEEQRQKEERARREEQAKLRRIASTMAKDVRQFWSNVEKVVQFKQQSRLEEKRKKALDLHLDFIVGQTEKYSDLLSQSLNQPLTSSKAGSSPCLGSSSAASSPPPPVSRMDDEDGDFQPQEEEEEDDEETIEVEEQQEGNDAETQRREIELLRREGELPLEELLRSLPPQLLGGPSSPSRTPSSRDSDTRDGPEEGGEEESSQVLKVKPPPSSVTQRNKQPWHPDEDDEEFAANEDEAEDEEDTIAAEEQLEGEVDHAMELSELAREGELSVEELLQQYAGAYASDASAPGSGSSEEEDEVEANSSDCEAEGATEAEEATQEDSSSQSDSAEEQSEDEEDEHSEEEETSGSSESEESESEESEESQSQSQADEEEEEDDDFGVEYLLARDEEQSEADGGSGPPTPGPTTTLGPKKEITDIAAAAESLQPKGYTLATTQVKTPIPLLLRGQLREYQHIGLDWLVTMYEKKLNGILADEMGLGKTIQTISLLAHLACEKGNWGPHLIIVPTSVMLNWEMELKRWCPSFKILTYYGAQKERKLKRQGWTKPNAFHVCITSYKLVLQDHQAFRRKNWRYLILDEAQNIKNFKSQRWQSLLNFNSQRRLLLTGTPLQNSLMELWSLMHFLMPHVFQSHREFKEWFSNPLTGMIEGSQEYNEGLVKRLHKVLRPFLLRRVKVDVEKQMPKKYEHVIRCRLSKRQRCLYDDFMAQTTTKETLATGHFMSVINILMQLRKVCNHPNLFDPRPVTSPFITPGICFSTASLVLRATDVHPLQRIDMGRFDLIGLEGRVSRYEADTFLPQHRLSRRVLLEVATAPDPPPRPKPVKMKVNRMLQPMPKQEGRTVVVVNSPRTPLGPVPVRPPPGPELSAQPTPGPTPPVLPAPLMVSASPSGPPLIPASRPPGPVLLPPLQPNGGPLPQVMPSPLGVLSGTSRPPTPTLSLKPAPPAPVRLSPAPPPGSSSLLKPLTVPPGYTFPSAAVTTTSTTTATAPTTAVPAPTPAPQRLILSPDMQARLPSGEVVSIGQLASLAQRPVASTGGSKPLTFQIQGNKLTLTGAQVRQLAVGQPRPLQRNVVHLVSAGGQHHLISQPAHVALIQAVAPTPGPTPVSVLPSSTPSTTPAPTGLSLPLAANQGTWSSSVVGSSLFTCSRVELSRGPSMFTCPGDSFCSGQSFSGSIKSSSSSGFPFGSSTYCISGSSHLSGSHGGSTDSNPGSFSSSFSGSSSSPGSITRSYSCPGSIADFGSTSGFIIYSRNSFSLSFLTGASPSSCVGSIISSNYGTSPSSVTSPESGFYADTGFTPSFSIHSGRLVSISDTVFGNWEPPRFFSSSDIVIDSSSIPSTSSSPDTVFGTRTTTVSISDVVFGSSTPSGSSFSDGPGPSSHTDFGYGVVICFTPGPSFSANTDLEPCPSAGAHLGPSGSSDSGTGPSLNTGPSFPGICPRGFGNRPPSTATSFSGPRPRRQPPPPPRSPFYLDSLEEKRKQQRSERLERIFQLRKLQTLAVLLRQLKAEGHRVLIFTQMTRMLDVLEQFLTYHGHLYLRLDGSTRVEQRQALMERFNADKRIFCFILSTRSGGVGVNLTGADTVVFYDSDWNPTMDAQAQDRCHRIGQTRDVHIYRLISERTVEENILKKANQKRMLGDMAIEGGNFTTAYFKQQTIRELFDMPLEEPSGSSIPSAPEDEEETVASKQTHILEQALCRAEDEEDIRAATQAKAEQVAELAEFNENDGFPAADGEEAGRPGAEDEEMSRAEQEIAALVEQLTPIERYAMKFLEASLEEVSREELKQAEEQVEAARKDLDQAKEEVFRLPQEEEEGPGAGDEVSCGTGGGSHRRSKKAKAPERPGTRVITNLPLGMGPEAELCAQAMASTESLELADMASSETSPITLVPPKDLLPVAVEILPMSEKNLSLTSSAPSPNLAAGSVPNGQEQEVPEPAEATILSVLPDGEEVATCLSESNRLELPPSAASDELLQEPLEADKNSEELVEAQTPTSTPEKPQELVSAEVAAPSTSSSATSTPEGPSPARPPRRRTSADVEIRGQGAGRPGQPPGPKVLRKLPGRLVTVVEEKELVRRRRQQRGTASTLVPGVSETGASPGSPSTRSMSGPESSPPTSGPCEAAPPSTLPTPTQQPFIARRRIELGLTGGGSPENGEGALLAITPPAVKRRRGRPPKKNRSPADAGRGVDEAPSSTSKGKTNGADSVPGAETLIVAEPVLAPQLIPGPQPLGPQPVHRPEPVILSPVEKRRRGRPPKARDLPIPGTISSPGDGSLESRTQPLPIPPPLPPLPPLLACPTATVANTVTTLTISTSPPKRKRGRPPKNPPSPRPSQLPVLDRDSSSVLGSCGLGKQRQPQGQGESEGSSSDEDGSRPLTRLARLRLEAEGMRGRKSEGSMVVAVIQDDLDLADSGPGGLELTPPVVSLAPKLRSTRLRPGSLVPPLETEKVPRKRAGAPVGGGPGLAKRSRLQPPSPLGPEGSVEESEAEASGEEEEGDGTPRRRPGPRRLGGATNQGDQRILRSSAPSHLAGPTISHRGRKAKT</sequence>
<keyword evidence="4" id="KW-0547">Nucleotide-binding</keyword>
<feature type="region of interest" description="Disordered" evidence="14">
    <location>
        <begin position="2078"/>
        <end position="2106"/>
    </location>
</feature>
<evidence type="ECO:0000256" key="13">
    <source>
        <dbReference type="SAM" id="Coils"/>
    </source>
</evidence>
<dbReference type="GO" id="GO:0005524">
    <property type="term" value="F:ATP binding"/>
    <property type="evidence" value="ECO:0007669"/>
    <property type="project" value="UniProtKB-KW"/>
</dbReference>
<feature type="region of interest" description="Disordered" evidence="14">
    <location>
        <begin position="1976"/>
        <end position="2021"/>
    </location>
</feature>
<comment type="subcellular location">
    <subcellularLocation>
        <location evidence="1">Nucleus</location>
    </subcellularLocation>
</comment>
<comment type="caution">
    <text evidence="18">The sequence shown here is derived from an EMBL/GenBank/DDBJ whole genome shotgun (WGS) entry which is preliminary data.</text>
</comment>
<dbReference type="GO" id="GO:0004386">
    <property type="term" value="F:helicase activity"/>
    <property type="evidence" value="ECO:0007669"/>
    <property type="project" value="UniProtKB-KW"/>
</dbReference>
<feature type="coiled-coil region" evidence="13">
    <location>
        <begin position="1946"/>
        <end position="1973"/>
    </location>
</feature>
<dbReference type="InterPro" id="IPR000330">
    <property type="entry name" value="SNF2_N"/>
</dbReference>
<dbReference type="SMART" id="SM00384">
    <property type="entry name" value="AT_hook"/>
    <property type="match status" value="3"/>
</dbReference>
<dbReference type="PROSITE" id="PS51192">
    <property type="entry name" value="HELICASE_ATP_BIND_1"/>
    <property type="match status" value="1"/>
</dbReference>
<feature type="compositionally biased region" description="Acidic residues" evidence="14">
    <location>
        <begin position="543"/>
        <end position="554"/>
    </location>
</feature>
<dbReference type="GO" id="GO:0016887">
    <property type="term" value="F:ATP hydrolysis activity"/>
    <property type="evidence" value="ECO:0007669"/>
    <property type="project" value="TreeGrafter"/>
</dbReference>
<feature type="compositionally biased region" description="Basic and acidic residues" evidence="14">
    <location>
        <begin position="355"/>
        <end position="365"/>
    </location>
</feature>
<feature type="compositionally biased region" description="Low complexity" evidence="14">
    <location>
        <begin position="455"/>
        <end position="466"/>
    </location>
</feature>
<feature type="compositionally biased region" description="Polar residues" evidence="14">
    <location>
        <begin position="2358"/>
        <end position="2369"/>
    </location>
</feature>
<dbReference type="InterPro" id="IPR014001">
    <property type="entry name" value="Helicase_ATP-bd"/>
</dbReference>
<feature type="region of interest" description="Disordered" evidence="14">
    <location>
        <begin position="2388"/>
        <end position="2560"/>
    </location>
</feature>
<feature type="region of interest" description="Disordered" evidence="14">
    <location>
        <begin position="1020"/>
        <end position="1130"/>
    </location>
</feature>
<accession>A0AB34I425</accession>
<feature type="compositionally biased region" description="Pro residues" evidence="14">
    <location>
        <begin position="1023"/>
        <end position="1035"/>
    </location>
</feature>
<dbReference type="Pfam" id="PF07529">
    <property type="entry name" value="HSA"/>
    <property type="match status" value="1"/>
</dbReference>
<proteinExistence type="inferred from homology"/>
<dbReference type="PANTHER" id="PTHR45685">
    <property type="entry name" value="HELICASE SRCAP-RELATED"/>
    <property type="match status" value="1"/>
</dbReference>
<keyword evidence="10" id="KW-0238">DNA-binding</keyword>
<name>A0AB34I425_ESCRO</name>
<dbReference type="InterPro" id="IPR001650">
    <property type="entry name" value="Helicase_C-like"/>
</dbReference>
<keyword evidence="7" id="KW-0067">ATP-binding</keyword>
<dbReference type="Proteomes" id="UP001159641">
    <property type="component" value="Unassembled WGS sequence"/>
</dbReference>
<evidence type="ECO:0008006" key="20">
    <source>
        <dbReference type="Google" id="ProtNLM"/>
    </source>
</evidence>
<keyword evidence="6" id="KW-0347">Helicase</keyword>
<dbReference type="PROSITE" id="PS51194">
    <property type="entry name" value="HELICASE_CTER"/>
    <property type="match status" value="1"/>
</dbReference>
<feature type="region of interest" description="Disordered" evidence="14">
    <location>
        <begin position="2594"/>
        <end position="2708"/>
    </location>
</feature>
<feature type="compositionally biased region" description="Basic residues" evidence="14">
    <location>
        <begin position="2333"/>
        <end position="2345"/>
    </location>
</feature>
<dbReference type="InterPro" id="IPR017956">
    <property type="entry name" value="AT_hook_DNA-bd_motif"/>
</dbReference>
<feature type="compositionally biased region" description="Low complexity" evidence="14">
    <location>
        <begin position="2171"/>
        <end position="2189"/>
    </location>
</feature>
<evidence type="ECO:0000256" key="9">
    <source>
        <dbReference type="ARBA" id="ARBA00023015"/>
    </source>
</evidence>
<evidence type="ECO:0000259" key="15">
    <source>
        <dbReference type="PROSITE" id="PS51192"/>
    </source>
</evidence>
<dbReference type="GO" id="GO:0010468">
    <property type="term" value="P:regulation of gene expression"/>
    <property type="evidence" value="ECO:0007669"/>
    <property type="project" value="UniProtKB-ARBA"/>
</dbReference>
<dbReference type="GO" id="GO:0000812">
    <property type="term" value="C:Swr1 complex"/>
    <property type="evidence" value="ECO:0007669"/>
    <property type="project" value="TreeGrafter"/>
</dbReference>
<dbReference type="SMART" id="SM00487">
    <property type="entry name" value="DEXDc"/>
    <property type="match status" value="1"/>
</dbReference>
<protein>
    <recommendedName>
        <fullName evidence="20">Helicase SRCAP</fullName>
    </recommendedName>
</protein>
<feature type="compositionally biased region" description="Pro residues" evidence="14">
    <location>
        <begin position="2489"/>
        <end position="2498"/>
    </location>
</feature>
<feature type="region of interest" description="Disordered" evidence="14">
    <location>
        <begin position="455"/>
        <end position="585"/>
    </location>
</feature>
<dbReference type="GO" id="GO:0042393">
    <property type="term" value="F:histone binding"/>
    <property type="evidence" value="ECO:0007669"/>
    <property type="project" value="TreeGrafter"/>
</dbReference>
<dbReference type="FunFam" id="3.40.50.10810:FF:000005">
    <property type="entry name" value="Photoperiod-independent early flowering 1"/>
    <property type="match status" value="1"/>
</dbReference>
<dbReference type="Gene3D" id="3.40.50.300">
    <property type="entry name" value="P-loop containing nucleotide triphosphate hydrolases"/>
    <property type="match status" value="1"/>
</dbReference>
<feature type="compositionally biased region" description="Polar residues" evidence="14">
    <location>
        <begin position="2431"/>
        <end position="2445"/>
    </location>
</feature>